<reference evidence="2 3" key="1">
    <citation type="journal article" date="2019" name="Sci. Rep.">
        <title>Orb-weaving spider Araneus ventricosus genome elucidates the spidroin gene catalogue.</title>
        <authorList>
            <person name="Kono N."/>
            <person name="Nakamura H."/>
            <person name="Ohtoshi R."/>
            <person name="Moran D.A.P."/>
            <person name="Shinohara A."/>
            <person name="Yoshida Y."/>
            <person name="Fujiwara M."/>
            <person name="Mori M."/>
            <person name="Tomita M."/>
            <person name="Arakawa K."/>
        </authorList>
    </citation>
    <scope>NUCLEOTIDE SEQUENCE [LARGE SCALE GENOMIC DNA]</scope>
</reference>
<evidence type="ECO:0000256" key="1">
    <source>
        <dbReference type="SAM" id="MobiDB-lite"/>
    </source>
</evidence>
<organism evidence="2 3">
    <name type="scientific">Araneus ventricosus</name>
    <name type="common">Orbweaver spider</name>
    <name type="synonym">Epeira ventricosa</name>
    <dbReference type="NCBI Taxonomy" id="182803"/>
    <lineage>
        <taxon>Eukaryota</taxon>
        <taxon>Metazoa</taxon>
        <taxon>Ecdysozoa</taxon>
        <taxon>Arthropoda</taxon>
        <taxon>Chelicerata</taxon>
        <taxon>Arachnida</taxon>
        <taxon>Araneae</taxon>
        <taxon>Araneomorphae</taxon>
        <taxon>Entelegynae</taxon>
        <taxon>Araneoidea</taxon>
        <taxon>Araneidae</taxon>
        <taxon>Araneus</taxon>
    </lineage>
</organism>
<accession>A0A4Y2UDZ7</accession>
<gene>
    <name evidence="2" type="ORF">AVEN_73168_1</name>
</gene>
<comment type="caution">
    <text evidence="2">The sequence shown here is derived from an EMBL/GenBank/DDBJ whole genome shotgun (WGS) entry which is preliminary data.</text>
</comment>
<sequence>MQIRAERVGTLSLRRKSEKLVVHLLKAEGTEVGAVEDWSDRRYWIVQLLLPLASAQEDKNWQTSREDPAVKSKPCYGL</sequence>
<dbReference type="AlphaFoldDB" id="A0A4Y2UDZ7"/>
<dbReference type="EMBL" id="BGPR01035482">
    <property type="protein sequence ID" value="GBO10334.1"/>
    <property type="molecule type" value="Genomic_DNA"/>
</dbReference>
<evidence type="ECO:0000313" key="2">
    <source>
        <dbReference type="EMBL" id="GBO10334.1"/>
    </source>
</evidence>
<proteinExistence type="predicted"/>
<dbReference type="Proteomes" id="UP000499080">
    <property type="component" value="Unassembled WGS sequence"/>
</dbReference>
<feature type="compositionally biased region" description="Basic and acidic residues" evidence="1">
    <location>
        <begin position="57"/>
        <end position="70"/>
    </location>
</feature>
<feature type="region of interest" description="Disordered" evidence="1">
    <location>
        <begin position="57"/>
        <end position="78"/>
    </location>
</feature>
<protein>
    <submittedName>
        <fullName evidence="2">Uncharacterized protein</fullName>
    </submittedName>
</protein>
<keyword evidence="3" id="KW-1185">Reference proteome</keyword>
<evidence type="ECO:0000313" key="3">
    <source>
        <dbReference type="Proteomes" id="UP000499080"/>
    </source>
</evidence>
<name>A0A4Y2UDZ7_ARAVE</name>